<dbReference type="Proteomes" id="UP000325440">
    <property type="component" value="Unassembled WGS sequence"/>
</dbReference>
<organism evidence="1 2">
    <name type="scientific">Cinara cedri</name>
    <dbReference type="NCBI Taxonomy" id="506608"/>
    <lineage>
        <taxon>Eukaryota</taxon>
        <taxon>Metazoa</taxon>
        <taxon>Ecdysozoa</taxon>
        <taxon>Arthropoda</taxon>
        <taxon>Hexapoda</taxon>
        <taxon>Insecta</taxon>
        <taxon>Pterygota</taxon>
        <taxon>Neoptera</taxon>
        <taxon>Paraneoptera</taxon>
        <taxon>Hemiptera</taxon>
        <taxon>Sternorrhyncha</taxon>
        <taxon>Aphidomorpha</taxon>
        <taxon>Aphidoidea</taxon>
        <taxon>Aphididae</taxon>
        <taxon>Lachninae</taxon>
        <taxon>Cinara</taxon>
    </lineage>
</organism>
<name>A0A5E4NI22_9HEMI</name>
<dbReference type="AlphaFoldDB" id="A0A5E4NI22"/>
<sequence length="63" mass="7084">MASFPLSGTHLSESLINADIFNISNILNEPETDSANEAINEEEISVVELLYEVPKLRIIFMNF</sequence>
<evidence type="ECO:0000313" key="1">
    <source>
        <dbReference type="EMBL" id="VVC43343.1"/>
    </source>
</evidence>
<accession>A0A5E4NI22</accession>
<gene>
    <name evidence="1" type="ORF">CINCED_3A004556</name>
</gene>
<evidence type="ECO:0000313" key="2">
    <source>
        <dbReference type="Proteomes" id="UP000325440"/>
    </source>
</evidence>
<proteinExistence type="predicted"/>
<protein>
    <submittedName>
        <fullName evidence="1">Uncharacterized protein</fullName>
    </submittedName>
</protein>
<reference evidence="1 2" key="1">
    <citation type="submission" date="2019-08" db="EMBL/GenBank/DDBJ databases">
        <authorList>
            <person name="Alioto T."/>
            <person name="Alioto T."/>
            <person name="Gomez Garrido J."/>
        </authorList>
    </citation>
    <scope>NUCLEOTIDE SEQUENCE [LARGE SCALE GENOMIC DNA]</scope>
</reference>
<dbReference type="EMBL" id="CABPRJ010002368">
    <property type="protein sequence ID" value="VVC43343.1"/>
    <property type="molecule type" value="Genomic_DNA"/>
</dbReference>
<keyword evidence="2" id="KW-1185">Reference proteome</keyword>